<reference evidence="1" key="2">
    <citation type="journal article" date="2015" name="Fish Shellfish Immunol.">
        <title>Early steps in the European eel (Anguilla anguilla)-Vibrio vulnificus interaction in the gills: Role of the RtxA13 toxin.</title>
        <authorList>
            <person name="Callol A."/>
            <person name="Pajuelo D."/>
            <person name="Ebbesson L."/>
            <person name="Teles M."/>
            <person name="MacKenzie S."/>
            <person name="Amaro C."/>
        </authorList>
    </citation>
    <scope>NUCLEOTIDE SEQUENCE</scope>
</reference>
<name>A0A0E9UFH5_ANGAN</name>
<reference evidence="1" key="1">
    <citation type="submission" date="2014-11" db="EMBL/GenBank/DDBJ databases">
        <authorList>
            <person name="Amaro Gonzalez C."/>
        </authorList>
    </citation>
    <scope>NUCLEOTIDE SEQUENCE</scope>
</reference>
<accession>A0A0E9UFH5</accession>
<proteinExistence type="predicted"/>
<dbReference type="AlphaFoldDB" id="A0A0E9UFH5"/>
<evidence type="ECO:0000313" key="1">
    <source>
        <dbReference type="EMBL" id="JAH63718.1"/>
    </source>
</evidence>
<dbReference type="EMBL" id="GBXM01044859">
    <property type="protein sequence ID" value="JAH63718.1"/>
    <property type="molecule type" value="Transcribed_RNA"/>
</dbReference>
<protein>
    <submittedName>
        <fullName evidence="1">Uncharacterized protein</fullName>
    </submittedName>
</protein>
<organism evidence="1">
    <name type="scientific">Anguilla anguilla</name>
    <name type="common">European freshwater eel</name>
    <name type="synonym">Muraena anguilla</name>
    <dbReference type="NCBI Taxonomy" id="7936"/>
    <lineage>
        <taxon>Eukaryota</taxon>
        <taxon>Metazoa</taxon>
        <taxon>Chordata</taxon>
        <taxon>Craniata</taxon>
        <taxon>Vertebrata</taxon>
        <taxon>Euteleostomi</taxon>
        <taxon>Actinopterygii</taxon>
        <taxon>Neopterygii</taxon>
        <taxon>Teleostei</taxon>
        <taxon>Anguilliformes</taxon>
        <taxon>Anguillidae</taxon>
        <taxon>Anguilla</taxon>
    </lineage>
</organism>
<sequence length="44" mass="5040">MIALVSTPVRDQRLSITLNQEWLIQVLESCRVCWLLLLGTSLIN</sequence>